<comment type="similarity">
    <text evidence="3 12">Belongs to the complex I subunit 4 family.</text>
</comment>
<dbReference type="PRINTS" id="PR01437">
    <property type="entry name" value="NUOXDRDTASE4"/>
</dbReference>
<keyword evidence="12 14" id="KW-0496">Mitochondrion</keyword>
<evidence type="ECO:0000256" key="1">
    <source>
        <dbReference type="ARBA" id="ARBA00003257"/>
    </source>
</evidence>
<dbReference type="InterPro" id="IPR010227">
    <property type="entry name" value="NADH_Q_OxRdtase_chainM/4"/>
</dbReference>
<dbReference type="RefSeq" id="YP_009449869.1">
    <property type="nucleotide sequence ID" value="NC_036659.1"/>
</dbReference>
<keyword evidence="7" id="KW-1278">Translocase</keyword>
<feature type="transmembrane region" description="Helical" evidence="12">
    <location>
        <begin position="323"/>
        <end position="341"/>
    </location>
</feature>
<feature type="transmembrane region" description="Helical" evidence="12">
    <location>
        <begin position="427"/>
        <end position="450"/>
    </location>
</feature>
<feature type="transmembrane region" description="Helical" evidence="12">
    <location>
        <begin position="383"/>
        <end position="407"/>
    </location>
</feature>
<name>A0A2H4E7D5_9CHLO</name>
<keyword evidence="12" id="KW-0679">Respiratory chain</keyword>
<feature type="transmembrane region" description="Helical" evidence="12">
    <location>
        <begin position="231"/>
        <end position="253"/>
    </location>
</feature>
<accession>A0A2H4E7D5</accession>
<dbReference type="NCBIfam" id="TIGR01972">
    <property type="entry name" value="NDH_I_M"/>
    <property type="match status" value="1"/>
</dbReference>
<feature type="transmembrane region" description="Helical" evidence="12">
    <location>
        <begin position="471"/>
        <end position="488"/>
    </location>
</feature>
<keyword evidence="9 12" id="KW-0520">NAD</keyword>
<evidence type="ECO:0000259" key="13">
    <source>
        <dbReference type="Pfam" id="PF00361"/>
    </source>
</evidence>
<protein>
    <recommendedName>
        <fullName evidence="5 12">NADH-ubiquinone oxidoreductase chain 4</fullName>
        <ecNumber evidence="4 12">7.1.1.2</ecNumber>
    </recommendedName>
</protein>
<dbReference type="InterPro" id="IPR001750">
    <property type="entry name" value="ND/Mrp_TM"/>
</dbReference>
<dbReference type="GeneID" id="35447225"/>
<proteinExistence type="inferred from homology"/>
<evidence type="ECO:0000256" key="11">
    <source>
        <dbReference type="ARBA" id="ARBA00023136"/>
    </source>
</evidence>
<dbReference type="GO" id="GO:0003954">
    <property type="term" value="F:NADH dehydrogenase activity"/>
    <property type="evidence" value="ECO:0007669"/>
    <property type="project" value="TreeGrafter"/>
</dbReference>
<dbReference type="InterPro" id="IPR003918">
    <property type="entry name" value="NADH_UbQ_OxRdtase"/>
</dbReference>
<dbReference type="GO" id="GO:0031966">
    <property type="term" value="C:mitochondrial membrane"/>
    <property type="evidence" value="ECO:0007669"/>
    <property type="project" value="UniProtKB-SubCell"/>
</dbReference>
<comment type="catalytic activity">
    <reaction evidence="12">
        <text>a ubiquinone + NADH + 5 H(+)(in) = a ubiquinol + NAD(+) + 4 H(+)(out)</text>
        <dbReference type="Rhea" id="RHEA:29091"/>
        <dbReference type="Rhea" id="RHEA-COMP:9565"/>
        <dbReference type="Rhea" id="RHEA-COMP:9566"/>
        <dbReference type="ChEBI" id="CHEBI:15378"/>
        <dbReference type="ChEBI" id="CHEBI:16389"/>
        <dbReference type="ChEBI" id="CHEBI:17976"/>
        <dbReference type="ChEBI" id="CHEBI:57540"/>
        <dbReference type="ChEBI" id="CHEBI:57945"/>
        <dbReference type="EC" id="7.1.1.2"/>
    </reaction>
</comment>
<dbReference type="GO" id="GO:0048039">
    <property type="term" value="F:ubiquinone binding"/>
    <property type="evidence" value="ECO:0007669"/>
    <property type="project" value="TreeGrafter"/>
</dbReference>
<feature type="transmembrane region" description="Helical" evidence="12">
    <location>
        <begin position="105"/>
        <end position="123"/>
    </location>
</feature>
<evidence type="ECO:0000256" key="10">
    <source>
        <dbReference type="ARBA" id="ARBA00023075"/>
    </source>
</evidence>
<evidence type="ECO:0000256" key="8">
    <source>
        <dbReference type="ARBA" id="ARBA00022989"/>
    </source>
</evidence>
<dbReference type="EC" id="7.1.1.2" evidence="4 12"/>
<dbReference type="AlphaFoldDB" id="A0A2H4E7D5"/>
<feature type="transmembrane region" description="Helical" evidence="12">
    <location>
        <begin position="20"/>
        <end position="40"/>
    </location>
</feature>
<feature type="transmembrane region" description="Helical" evidence="12">
    <location>
        <begin position="159"/>
        <end position="177"/>
    </location>
</feature>
<evidence type="ECO:0000256" key="2">
    <source>
        <dbReference type="ARBA" id="ARBA00004141"/>
    </source>
</evidence>
<keyword evidence="12" id="KW-0813">Transport</keyword>
<keyword evidence="12" id="KW-0249">Electron transport</keyword>
<comment type="function">
    <text evidence="1">Core subunit of the mitochondrial membrane respiratory chain NADH dehydrogenase (Complex I) that is believed to belong to the minimal assembly required for catalysis. Complex I functions in the transfer of electrons from NADH to the respiratory chain. The immediate electron acceptor for the enzyme is believed to be ubiquinone.</text>
</comment>
<evidence type="ECO:0000256" key="7">
    <source>
        <dbReference type="ARBA" id="ARBA00022967"/>
    </source>
</evidence>
<evidence type="ECO:0000256" key="5">
    <source>
        <dbReference type="ARBA" id="ARBA00021006"/>
    </source>
</evidence>
<dbReference type="EMBL" id="KT946995">
    <property type="protein sequence ID" value="ANG44806.1"/>
    <property type="molecule type" value="Genomic_DNA"/>
</dbReference>
<evidence type="ECO:0000256" key="3">
    <source>
        <dbReference type="ARBA" id="ARBA00009025"/>
    </source>
</evidence>
<dbReference type="PANTHER" id="PTHR43507">
    <property type="entry name" value="NADH-UBIQUINONE OXIDOREDUCTASE CHAIN 4"/>
    <property type="match status" value="1"/>
</dbReference>
<feature type="transmembrane region" description="Helical" evidence="12">
    <location>
        <begin position="52"/>
        <end position="70"/>
    </location>
</feature>
<gene>
    <name evidence="14" type="primary">nad4</name>
</gene>
<reference evidence="14" key="1">
    <citation type="submission" date="2015-10" db="EMBL/GenBank/DDBJ databases">
        <authorList>
            <person name="Gilbert D.G."/>
        </authorList>
    </citation>
    <scope>NUCLEOTIDE SEQUENCE</scope>
</reference>
<feature type="transmembrane region" description="Helical" evidence="12">
    <location>
        <begin position="265"/>
        <end position="285"/>
    </location>
</feature>
<geneLocation type="mitochondrion" evidence="14"/>
<organism evidence="14">
    <name type="scientific">Pectinodesmus pectinatus</name>
    <dbReference type="NCBI Taxonomy" id="91197"/>
    <lineage>
        <taxon>Eukaryota</taxon>
        <taxon>Viridiplantae</taxon>
        <taxon>Chlorophyta</taxon>
        <taxon>core chlorophytes</taxon>
        <taxon>Chlorophyceae</taxon>
        <taxon>CS clade</taxon>
        <taxon>Sphaeropleales</taxon>
        <taxon>Scenedesmaceae</taxon>
        <taxon>Pectinodesmus</taxon>
    </lineage>
</organism>
<keyword evidence="10 12" id="KW-0830">Ubiquinone</keyword>
<feature type="transmembrane region" description="Helical" evidence="12">
    <location>
        <begin position="347"/>
        <end position="371"/>
    </location>
</feature>
<dbReference type="Pfam" id="PF00361">
    <property type="entry name" value="Proton_antipo_M"/>
    <property type="match status" value="1"/>
</dbReference>
<feature type="domain" description="NADH:quinone oxidoreductase/Mrp antiporter transmembrane" evidence="13">
    <location>
        <begin position="152"/>
        <end position="434"/>
    </location>
</feature>
<keyword evidence="11 12" id="KW-0472">Membrane</keyword>
<dbReference type="GO" id="GO:0008137">
    <property type="term" value="F:NADH dehydrogenase (ubiquinone) activity"/>
    <property type="evidence" value="ECO:0007669"/>
    <property type="project" value="UniProtKB-UniRule"/>
</dbReference>
<evidence type="ECO:0000256" key="4">
    <source>
        <dbReference type="ARBA" id="ARBA00012944"/>
    </source>
</evidence>
<evidence type="ECO:0000313" key="14">
    <source>
        <dbReference type="EMBL" id="ANG44806.1"/>
    </source>
</evidence>
<dbReference type="GO" id="GO:0015990">
    <property type="term" value="P:electron transport coupled proton transport"/>
    <property type="evidence" value="ECO:0007669"/>
    <property type="project" value="TreeGrafter"/>
</dbReference>
<dbReference type="GO" id="GO:0042773">
    <property type="term" value="P:ATP synthesis coupled electron transport"/>
    <property type="evidence" value="ECO:0007669"/>
    <property type="project" value="InterPro"/>
</dbReference>
<dbReference type="PANTHER" id="PTHR43507:SF1">
    <property type="entry name" value="NADH-UBIQUINONE OXIDOREDUCTASE CHAIN 4"/>
    <property type="match status" value="1"/>
</dbReference>
<evidence type="ECO:0000256" key="12">
    <source>
        <dbReference type="RuleBase" id="RU003297"/>
    </source>
</evidence>
<keyword evidence="8 12" id="KW-1133">Transmembrane helix</keyword>
<feature type="transmembrane region" description="Helical" evidence="12">
    <location>
        <begin position="189"/>
        <end position="211"/>
    </location>
</feature>
<comment type="subcellular location">
    <subcellularLocation>
        <location evidence="2">Membrane</location>
        <topology evidence="2">Multi-pass membrane protein</topology>
    </subcellularLocation>
    <subcellularLocation>
        <location evidence="12">Mitochondrion membrane</location>
        <topology evidence="12">Multi-pass membrane protein</topology>
    </subcellularLocation>
</comment>
<sequence length="521" mass="57788">MWPLVFSMCVLGTTLLMTIPLEGLLSTVLLLPLGAALFLCVLPGKESQLHRFYALFFSLVTLVLCMRLWSGFVPAAVEPFQQVVGFSRSWNGLLTVKLEFGLDSLSLWMVLLTAALMPLAVLCSWQTQNQHSQSFYALLLALESFLFRCFTSLDLLCFYVLYECALLPMFLLIGLGGSRARKVRAAYLLVLYTLVGSLAMLPCLLLLYSRAGTTNYLLLRQLPIDSRRQLLLWWGFFLAFAVKVPLMPLHLWLPEAHVERSTAGSVLLAGVLLKLGTYGLCRFNLYLFPEASAYLGPRVSTICLVGVIYRSLTTLRQVDLKKIVAYSSVAHMSLVVLALFTMNEVGILGSILTMLAHGIASPALFLCVGALYDRTHTKALKYLGGAATAMPLFSVWFFIFSLCNMALPLTPNFVGEFLSLCGIFAQNAVSLTICLGGVILSAVYTLWAYARVVHGMPKIQYVSGMADLNRREWWTLAILAIIAVWWGLKPTAVLDSLGVCVYYWQQCSLAIYEPSPWALLV</sequence>
<evidence type="ECO:0000256" key="6">
    <source>
        <dbReference type="ARBA" id="ARBA00022692"/>
    </source>
</evidence>
<evidence type="ECO:0000256" key="9">
    <source>
        <dbReference type="ARBA" id="ARBA00023027"/>
    </source>
</evidence>
<keyword evidence="6 12" id="KW-0812">Transmembrane</keyword>
<comment type="function">
    <text evidence="12">Core subunit of the mitochondrial membrane respiratory chain NADH dehydrogenase (Complex I) which catalyzes electron transfer from NADH through the respiratory chain, using ubiquinone as an electron acceptor. Essential for the catalytic activity and assembly of complex I.</text>
</comment>